<dbReference type="PANTHER" id="PTHR35810">
    <property type="entry name" value="CYTOPLASMIC PROTEIN-RELATED"/>
    <property type="match status" value="1"/>
</dbReference>
<dbReference type="Proteomes" id="UP001597362">
    <property type="component" value="Unassembled WGS sequence"/>
</dbReference>
<dbReference type="InterPro" id="IPR011204">
    <property type="entry name" value="Virulence_RhuM-like"/>
</dbReference>
<dbReference type="PANTHER" id="PTHR35810:SF1">
    <property type="entry name" value="CYTOPLASMIC PROTEIN"/>
    <property type="match status" value="1"/>
</dbReference>
<comment type="caution">
    <text evidence="1">The sequence shown here is derived from an EMBL/GenBank/DDBJ whole genome shotgun (WGS) entry which is preliminary data.</text>
</comment>
<gene>
    <name evidence="1" type="primary">rhuM</name>
    <name evidence="1" type="ORF">ACFSJH_17765</name>
</gene>
<keyword evidence="2" id="KW-1185">Reference proteome</keyword>
<dbReference type="EMBL" id="JBHUHO010000041">
    <property type="protein sequence ID" value="MFD2117579.1"/>
    <property type="molecule type" value="Genomic_DNA"/>
</dbReference>
<reference evidence="2" key="1">
    <citation type="journal article" date="2019" name="Int. J. Syst. Evol. Microbiol.">
        <title>The Global Catalogue of Microorganisms (GCM) 10K type strain sequencing project: providing services to taxonomists for standard genome sequencing and annotation.</title>
        <authorList>
            <consortium name="The Broad Institute Genomics Platform"/>
            <consortium name="The Broad Institute Genome Sequencing Center for Infectious Disease"/>
            <person name="Wu L."/>
            <person name="Ma J."/>
        </authorList>
    </citation>
    <scope>NUCLEOTIDE SEQUENCE [LARGE SCALE GENOMIC DNA]</scope>
    <source>
        <strain evidence="2">GH52</strain>
    </source>
</reference>
<organism evidence="1 2">
    <name type="scientific">Paenibacillus yanchengensis</name>
    <dbReference type="NCBI Taxonomy" id="2035833"/>
    <lineage>
        <taxon>Bacteria</taxon>
        <taxon>Bacillati</taxon>
        <taxon>Bacillota</taxon>
        <taxon>Bacilli</taxon>
        <taxon>Bacillales</taxon>
        <taxon>Paenibacillaceae</taxon>
        <taxon>Paenibacillus</taxon>
    </lineage>
</organism>
<evidence type="ECO:0000313" key="1">
    <source>
        <dbReference type="EMBL" id="MFD2117579.1"/>
    </source>
</evidence>
<name>A0ABW4YPD7_9BACL</name>
<proteinExistence type="predicted"/>
<accession>A0ABW4YPD7</accession>
<evidence type="ECO:0000313" key="2">
    <source>
        <dbReference type="Proteomes" id="UP001597362"/>
    </source>
</evidence>
<dbReference type="Pfam" id="PF13310">
    <property type="entry name" value="Virulence_RhuM"/>
    <property type="match status" value="1"/>
</dbReference>
<protein>
    <submittedName>
        <fullName evidence="1">RhuM family protein</fullName>
    </submittedName>
</protein>
<sequence>MYAEGGLEEFLTVRRNRIVKIEGTREVEREVAFYSLEMMIIAVGYRARSHRGTQFRQWATERLSEFIVKGFTMDFERLKEIRNLGIDYFDELLERIGDIRDIRASEKRFYNRVTFSRT</sequence>